<dbReference type="EMBL" id="CP041666">
    <property type="protein sequence ID" value="QDP41533.1"/>
    <property type="molecule type" value="Genomic_DNA"/>
</dbReference>
<accession>A0A516KJG6</accession>
<dbReference type="OrthoDB" id="2942989at2"/>
<sequence length="78" mass="8827">MLNILRIILAVIVIAISGYGLITNDKELLHFMLLSLGALMFVIGIKELKKDKKGIWGYLSSAIFAFTWFTSIQIFLSY</sequence>
<keyword evidence="1" id="KW-0812">Transmembrane</keyword>
<keyword evidence="3" id="KW-1185">Reference proteome</keyword>
<proteinExistence type="predicted"/>
<evidence type="ECO:0000313" key="3">
    <source>
        <dbReference type="Proteomes" id="UP000315215"/>
    </source>
</evidence>
<dbReference type="KEGG" id="aqt:FN924_15940"/>
<organism evidence="2 3">
    <name type="scientific">Radiobacillus deserti</name>
    <dbReference type="NCBI Taxonomy" id="2594883"/>
    <lineage>
        <taxon>Bacteria</taxon>
        <taxon>Bacillati</taxon>
        <taxon>Bacillota</taxon>
        <taxon>Bacilli</taxon>
        <taxon>Bacillales</taxon>
        <taxon>Bacillaceae</taxon>
        <taxon>Radiobacillus</taxon>
    </lineage>
</organism>
<keyword evidence="1" id="KW-0472">Membrane</keyword>
<evidence type="ECO:0000256" key="1">
    <source>
        <dbReference type="SAM" id="Phobius"/>
    </source>
</evidence>
<feature type="transmembrane region" description="Helical" evidence="1">
    <location>
        <begin position="5"/>
        <end position="22"/>
    </location>
</feature>
<name>A0A516KJG6_9BACI</name>
<dbReference type="AlphaFoldDB" id="A0A516KJG6"/>
<dbReference type="InterPro" id="IPR025018">
    <property type="entry name" value="DUF3953"/>
</dbReference>
<dbReference type="RefSeq" id="WP_143896170.1">
    <property type="nucleotide sequence ID" value="NZ_CP041666.1"/>
</dbReference>
<dbReference type="Proteomes" id="UP000315215">
    <property type="component" value="Chromosome"/>
</dbReference>
<feature type="transmembrane region" description="Helical" evidence="1">
    <location>
        <begin position="28"/>
        <end position="45"/>
    </location>
</feature>
<feature type="transmembrane region" description="Helical" evidence="1">
    <location>
        <begin position="57"/>
        <end position="76"/>
    </location>
</feature>
<keyword evidence="1" id="KW-1133">Transmembrane helix</keyword>
<reference evidence="2 3" key="1">
    <citation type="submission" date="2019-07" db="EMBL/GenBank/DDBJ databases">
        <authorList>
            <person name="Li J."/>
        </authorList>
    </citation>
    <scope>NUCLEOTIDE SEQUENCE [LARGE SCALE GENOMIC DNA]</scope>
    <source>
        <strain evidence="2 3">TKL69</strain>
    </source>
</reference>
<gene>
    <name evidence="2" type="ORF">FN924_15940</name>
</gene>
<protein>
    <submittedName>
        <fullName evidence="2">DUF3953 domain-containing protein</fullName>
    </submittedName>
</protein>
<evidence type="ECO:0000313" key="2">
    <source>
        <dbReference type="EMBL" id="QDP41533.1"/>
    </source>
</evidence>
<dbReference type="Pfam" id="PF13129">
    <property type="entry name" value="DUF3953"/>
    <property type="match status" value="1"/>
</dbReference>